<dbReference type="Pfam" id="PF02954">
    <property type="entry name" value="HTH_8"/>
    <property type="match status" value="1"/>
</dbReference>
<dbReference type="AlphaFoldDB" id="A0A3R9EFT8"/>
<keyword evidence="4" id="KW-0238">DNA-binding</keyword>
<reference evidence="7 10" key="2">
    <citation type="submission" date="2023-10" db="EMBL/GenBank/DDBJ databases">
        <authorList>
            <person name="Dale J."/>
        </authorList>
    </citation>
    <scope>NUCLEOTIDE SEQUENCE [LARGE SCALE GENOMIC DNA]</scope>
    <source>
        <strain evidence="7 10">2023EL-00970</strain>
    </source>
</reference>
<keyword evidence="1" id="KW-0547">Nucleotide-binding</keyword>
<keyword evidence="3" id="KW-0805">Transcription regulation</keyword>
<evidence type="ECO:0000313" key="7">
    <source>
        <dbReference type="EMBL" id="MDV7023893.1"/>
    </source>
</evidence>
<protein>
    <submittedName>
        <fullName evidence="8">Sigma-54-dependent Fis family transcriptional regulator</fullName>
    </submittedName>
</protein>
<dbReference type="InterPro" id="IPR029016">
    <property type="entry name" value="GAF-like_dom_sf"/>
</dbReference>
<comment type="caution">
    <text evidence="8">The sequence shown here is derived from an EMBL/GenBank/DDBJ whole genome shotgun (WGS) entry which is preliminary data.</text>
</comment>
<dbReference type="InterPro" id="IPR002078">
    <property type="entry name" value="Sigma_54_int"/>
</dbReference>
<dbReference type="InterPro" id="IPR002197">
    <property type="entry name" value="HTH_Fis"/>
</dbReference>
<evidence type="ECO:0000256" key="1">
    <source>
        <dbReference type="ARBA" id="ARBA00022741"/>
    </source>
</evidence>
<dbReference type="EMBL" id="JAWLOF010000010">
    <property type="protein sequence ID" value="MDV7023893.1"/>
    <property type="molecule type" value="Genomic_DNA"/>
</dbReference>
<evidence type="ECO:0000256" key="3">
    <source>
        <dbReference type="ARBA" id="ARBA00023015"/>
    </source>
</evidence>
<dbReference type="SMART" id="SM00382">
    <property type="entry name" value="AAA"/>
    <property type="match status" value="1"/>
</dbReference>
<dbReference type="PROSITE" id="PS50045">
    <property type="entry name" value="SIGMA54_INTERACT_4"/>
    <property type="match status" value="1"/>
</dbReference>
<evidence type="ECO:0000259" key="6">
    <source>
        <dbReference type="PROSITE" id="PS50045"/>
    </source>
</evidence>
<evidence type="ECO:0000313" key="10">
    <source>
        <dbReference type="Proteomes" id="UP001187066"/>
    </source>
</evidence>
<evidence type="ECO:0000313" key="8">
    <source>
        <dbReference type="EMBL" id="RSE22461.1"/>
    </source>
</evidence>
<reference evidence="8 9" key="1">
    <citation type="submission" date="2018-10" db="EMBL/GenBank/DDBJ databases">
        <title>Transmission dynamics of multidrug resistant bacteria on intensive care unit surfaces.</title>
        <authorList>
            <person name="D'Souza A.W."/>
            <person name="Potter R.F."/>
            <person name="Wallace M."/>
            <person name="Shupe A."/>
            <person name="Patel S."/>
            <person name="Sun S."/>
            <person name="Gul D."/>
            <person name="Kwon J.H."/>
            <person name="Andleeb S."/>
            <person name="Burnham C.-A.D."/>
            <person name="Dantas G."/>
        </authorList>
    </citation>
    <scope>NUCLEOTIDE SEQUENCE [LARGE SCALE GENOMIC DNA]</scope>
    <source>
        <strain evidence="8 9">AS_373</strain>
    </source>
</reference>
<keyword evidence="5" id="KW-0804">Transcription</keyword>
<dbReference type="Gene3D" id="1.10.8.60">
    <property type="match status" value="1"/>
</dbReference>
<dbReference type="Pfam" id="PF01590">
    <property type="entry name" value="GAF"/>
    <property type="match status" value="1"/>
</dbReference>
<dbReference type="InterPro" id="IPR003018">
    <property type="entry name" value="GAF"/>
</dbReference>
<evidence type="ECO:0000313" key="9">
    <source>
        <dbReference type="Proteomes" id="UP000275331"/>
    </source>
</evidence>
<dbReference type="Gene3D" id="3.40.50.300">
    <property type="entry name" value="P-loop containing nucleotide triphosphate hydrolases"/>
    <property type="match status" value="1"/>
</dbReference>
<dbReference type="RefSeq" id="WP_125295271.1">
    <property type="nucleotide sequence ID" value="NZ_JAPTZM010000001.1"/>
</dbReference>
<dbReference type="InterPro" id="IPR009057">
    <property type="entry name" value="Homeodomain-like_sf"/>
</dbReference>
<dbReference type="GO" id="GO:0006355">
    <property type="term" value="P:regulation of DNA-templated transcription"/>
    <property type="evidence" value="ECO:0007669"/>
    <property type="project" value="InterPro"/>
</dbReference>
<dbReference type="PANTHER" id="PTHR32071">
    <property type="entry name" value="TRANSCRIPTIONAL REGULATORY PROTEIN"/>
    <property type="match status" value="1"/>
</dbReference>
<proteinExistence type="predicted"/>
<dbReference type="GO" id="GO:0005524">
    <property type="term" value="F:ATP binding"/>
    <property type="evidence" value="ECO:0007669"/>
    <property type="project" value="UniProtKB-KW"/>
</dbReference>
<evidence type="ECO:0000256" key="2">
    <source>
        <dbReference type="ARBA" id="ARBA00022840"/>
    </source>
</evidence>
<sequence>MPRRIGSHHVDVSATRLVLPGLVSESWQRSARLGLRRDDEAAPVLPLADLKNAREQNPWISRLLQPQLSTLLPSLKNSPSIIVMSDAQGLVLDTLGNQDFLHKAQRFALLPGSLWGEQARGTNAIGTALAIGDFCEVAGEQHFLNHNAGLYCAATPVYGPDGKIAGVLDLSTPATHPGRDAVMLIRRAVANIEHDWACNMLNKDRWLLRLHTEHDPENEMIMVFSDEVLLGANRRAMQEFGLSSASIGSVAWRSLFTHRPDRHPAPVEALNQRRYLARQQTHHSARVTVPPMQEPVHPQALRLLNAGIALCITGETGSGKEHLCRALHQQSHWRSGPFVAINCAAVPENLIESELFGYVPGAFTGANPKGYEGKLREANNGVLFLDEIGDMPLAMQTRLLRVLQEKCVTPLGGNGRHNVNFALVCATHRDLQQCVEQGSFREDLLYRIQEFQLRLPPLREKPDLAAFILTLWEQLGGVKRQIALSDNLLNTLSRLPWPGNVRQLLSFLKVLLALYDNGDVIEEETLPEGVVCPGLRTAPALSAVPPPPDELAALREANGNMAQAARQLGISRSTLYRRLERRSVS</sequence>
<evidence type="ECO:0000256" key="5">
    <source>
        <dbReference type="ARBA" id="ARBA00023163"/>
    </source>
</evidence>
<dbReference type="EMBL" id="RHXB01000017">
    <property type="protein sequence ID" value="RSE22461.1"/>
    <property type="molecule type" value="Genomic_DNA"/>
</dbReference>
<dbReference type="Pfam" id="PF00158">
    <property type="entry name" value="Sigma54_activat"/>
    <property type="match status" value="1"/>
</dbReference>
<dbReference type="SUPFAM" id="SSF52540">
    <property type="entry name" value="P-loop containing nucleoside triphosphate hydrolases"/>
    <property type="match status" value="1"/>
</dbReference>
<feature type="domain" description="Sigma-54 factor interaction" evidence="6">
    <location>
        <begin position="286"/>
        <end position="513"/>
    </location>
</feature>
<keyword evidence="2" id="KW-0067">ATP-binding</keyword>
<dbReference type="InterPro" id="IPR003593">
    <property type="entry name" value="AAA+_ATPase"/>
</dbReference>
<gene>
    <name evidence="8" type="ORF">EGT71_20495</name>
    <name evidence="7" type="ORF">R4P48_14545</name>
</gene>
<dbReference type="GO" id="GO:0043565">
    <property type="term" value="F:sequence-specific DNA binding"/>
    <property type="evidence" value="ECO:0007669"/>
    <property type="project" value="InterPro"/>
</dbReference>
<dbReference type="PANTHER" id="PTHR32071:SF77">
    <property type="entry name" value="TRANSCRIPTIONAL REGULATORY PROTEIN"/>
    <property type="match status" value="1"/>
</dbReference>
<name>A0A3R9EFT8_9ENTR</name>
<dbReference type="Gene3D" id="1.10.10.60">
    <property type="entry name" value="Homeodomain-like"/>
    <property type="match status" value="1"/>
</dbReference>
<dbReference type="Gene3D" id="3.30.450.40">
    <property type="match status" value="1"/>
</dbReference>
<dbReference type="FunFam" id="3.40.50.300:FF:000006">
    <property type="entry name" value="DNA-binding transcriptional regulator NtrC"/>
    <property type="match status" value="1"/>
</dbReference>
<dbReference type="InterPro" id="IPR027417">
    <property type="entry name" value="P-loop_NTPase"/>
</dbReference>
<dbReference type="Pfam" id="PF25601">
    <property type="entry name" value="AAA_lid_14"/>
    <property type="match status" value="1"/>
</dbReference>
<evidence type="ECO:0000256" key="4">
    <source>
        <dbReference type="ARBA" id="ARBA00023125"/>
    </source>
</evidence>
<dbReference type="InterPro" id="IPR058031">
    <property type="entry name" value="AAA_lid_NorR"/>
</dbReference>
<dbReference type="CDD" id="cd00009">
    <property type="entry name" value="AAA"/>
    <property type="match status" value="1"/>
</dbReference>
<dbReference type="Proteomes" id="UP001187066">
    <property type="component" value="Unassembled WGS sequence"/>
</dbReference>
<keyword evidence="10" id="KW-1185">Reference proteome</keyword>
<dbReference type="SUPFAM" id="SSF46689">
    <property type="entry name" value="Homeodomain-like"/>
    <property type="match status" value="1"/>
</dbReference>
<dbReference type="OrthoDB" id="9804019at2"/>
<organism evidence="8 9">
    <name type="scientific">Atlantibacter subterraneus</name>
    <dbReference type="NCBI Taxonomy" id="255519"/>
    <lineage>
        <taxon>Bacteria</taxon>
        <taxon>Pseudomonadati</taxon>
        <taxon>Pseudomonadota</taxon>
        <taxon>Gammaproteobacteria</taxon>
        <taxon>Enterobacterales</taxon>
        <taxon>Enterobacteriaceae</taxon>
        <taxon>Atlantibacter</taxon>
    </lineage>
</organism>
<accession>A0A3R9EFT8</accession>
<dbReference type="PRINTS" id="PR01590">
    <property type="entry name" value="HTHFIS"/>
</dbReference>
<dbReference type="Proteomes" id="UP000275331">
    <property type="component" value="Unassembled WGS sequence"/>
</dbReference>